<dbReference type="InterPro" id="IPR017853">
    <property type="entry name" value="GH"/>
</dbReference>
<dbReference type="Proteomes" id="UP001161691">
    <property type="component" value="Unassembled WGS sequence"/>
</dbReference>
<reference evidence="1" key="1">
    <citation type="submission" date="2023-04" db="EMBL/GenBank/DDBJ databases">
        <title>Comparative genomic analysis of Cohnella hashimotonis sp. nov., isolated from the International Space Station.</title>
        <authorList>
            <person name="Venkateswaran K."/>
            <person name="Simpson A."/>
        </authorList>
    </citation>
    <scope>NUCLEOTIDE SEQUENCE</scope>
    <source>
        <strain evidence="1">F6_2S_P_1</strain>
    </source>
</reference>
<sequence>MKKTIGFSIQASLTVTAIVAVSLGVPLGAPLKSAHAAGVTAVRAADFLDSLGVAIHLGQGQSAASVGAAMSYAGLRNARDMMNELGDANGLLYLYNTYGIRTDAGVNGPNDANLTDQLNKARTLANAGALMAIEGPNEPGNFPVTFQGQTSSLTGTFMPVAKYQQSLYSQVKADSALLNYPVYSASNLGAEPDNVGLQFIKIPSGAGTLMPDGTTYADYANSHNYVSGSNGQLFGQTLGDNVTWNAADPTLEIYNSLRQDFGVTWNKKFNGYTNAQLQALPRVTTETGWPSTGGPGNVITPQQQGKLFMNLYLSQFKRGIKNTFIYQIKDDSEANFGFVDVNYNYKPAADYMHNFTTILSDYGSMTPGQLGYSIAGAPATVHDLLLQKHDGTFELVVWNDRYSGTNNITVNLDVPAAIARTYDPTVGTTPTATYAGASAISLAMTDHPIVIEIPAAAAATVSGTYTYATGYSSTQGANQWYYKQWNGSAYSDMTWNGARWKGAQTWSLIESTMLHPDTNASTLAWKAPKAGTVNISGNVRKQDMGGGDGVNVKIMKNGTQVWPASGWQYIAFNDGTGYNPNVNVSVAQNDMIYFIVDKNGNNASDATYWNPIVAYPPSYTFSNGFSATQAANQWSYKQWNGSAYSDMTWNGTAWKGAQTWCQIVPNVLHPDTNAAALAWRAPQAGTVNVSGNVRKQDMGGGDGVNVKIMKNGTQIWPASGWQSIAFNDGTGFNPSVNVTVAVNDVIYFVVDKKGDNASDSTYWNPTIAY</sequence>
<organism evidence="1 2">
    <name type="scientific">Cohnella hashimotonis</name>
    <dbReference type="NCBI Taxonomy" id="2826895"/>
    <lineage>
        <taxon>Bacteria</taxon>
        <taxon>Bacillati</taxon>
        <taxon>Bacillota</taxon>
        <taxon>Bacilli</taxon>
        <taxon>Bacillales</taxon>
        <taxon>Paenibacillaceae</taxon>
        <taxon>Cohnella</taxon>
    </lineage>
</organism>
<protein>
    <submittedName>
        <fullName evidence="1">Uncharacterized protein</fullName>
    </submittedName>
</protein>
<accession>A0ABT6TCF1</accession>
<proteinExistence type="predicted"/>
<dbReference type="SUPFAM" id="SSF51445">
    <property type="entry name" value="(Trans)glycosidases"/>
    <property type="match status" value="1"/>
</dbReference>
<gene>
    <name evidence="1" type="ORF">KB449_06030</name>
</gene>
<dbReference type="RefSeq" id="WP_282907512.1">
    <property type="nucleotide sequence ID" value="NZ_JAGRPV010000001.1"/>
</dbReference>
<name>A0ABT6TCF1_9BACL</name>
<evidence type="ECO:0000313" key="2">
    <source>
        <dbReference type="Proteomes" id="UP001161691"/>
    </source>
</evidence>
<comment type="caution">
    <text evidence="1">The sequence shown here is derived from an EMBL/GenBank/DDBJ whole genome shotgun (WGS) entry which is preliminary data.</text>
</comment>
<keyword evidence="2" id="KW-1185">Reference proteome</keyword>
<dbReference type="EMBL" id="JAGRPV010000001">
    <property type="protein sequence ID" value="MDI4644512.1"/>
    <property type="molecule type" value="Genomic_DNA"/>
</dbReference>
<evidence type="ECO:0000313" key="1">
    <source>
        <dbReference type="EMBL" id="MDI4644512.1"/>
    </source>
</evidence>